<dbReference type="CDD" id="cd00067">
    <property type="entry name" value="GAL4"/>
    <property type="match status" value="1"/>
</dbReference>
<dbReference type="Gene3D" id="4.10.240.10">
    <property type="entry name" value="Zn(2)-C6 fungal-type DNA-binding domain"/>
    <property type="match status" value="1"/>
</dbReference>
<feature type="region of interest" description="Disordered" evidence="2">
    <location>
        <begin position="52"/>
        <end position="72"/>
    </location>
</feature>
<dbReference type="AlphaFoldDB" id="A0AAV9PMY4"/>
<dbReference type="InterPro" id="IPR053175">
    <property type="entry name" value="DHMBA_Reg_Transcription_Factor"/>
</dbReference>
<dbReference type="InterPro" id="IPR001138">
    <property type="entry name" value="Zn2Cys6_DnaBD"/>
</dbReference>
<dbReference type="PROSITE" id="PS50048">
    <property type="entry name" value="ZN2_CY6_FUNGAL_2"/>
    <property type="match status" value="1"/>
</dbReference>
<organism evidence="4 5">
    <name type="scientific">Saxophila tyrrhenica</name>
    <dbReference type="NCBI Taxonomy" id="1690608"/>
    <lineage>
        <taxon>Eukaryota</taxon>
        <taxon>Fungi</taxon>
        <taxon>Dikarya</taxon>
        <taxon>Ascomycota</taxon>
        <taxon>Pezizomycotina</taxon>
        <taxon>Dothideomycetes</taxon>
        <taxon>Dothideomycetidae</taxon>
        <taxon>Mycosphaerellales</taxon>
        <taxon>Extremaceae</taxon>
        <taxon>Saxophila</taxon>
    </lineage>
</organism>
<dbReference type="PANTHER" id="PTHR38791">
    <property type="entry name" value="ZN(II)2CYS6 TRANSCRIPTION FACTOR (EUROFUNG)-RELATED-RELATED"/>
    <property type="match status" value="1"/>
</dbReference>
<dbReference type="PROSITE" id="PS00463">
    <property type="entry name" value="ZN2_CY6_FUNGAL_1"/>
    <property type="match status" value="1"/>
</dbReference>
<protein>
    <recommendedName>
        <fullName evidence="3">Zn(2)-C6 fungal-type domain-containing protein</fullName>
    </recommendedName>
</protein>
<gene>
    <name evidence="4" type="ORF">LTR77_001326</name>
</gene>
<dbReference type="InterPro" id="IPR036864">
    <property type="entry name" value="Zn2-C6_fun-type_DNA-bd_sf"/>
</dbReference>
<accession>A0AAV9PMY4</accession>
<dbReference type="Proteomes" id="UP001337655">
    <property type="component" value="Unassembled WGS sequence"/>
</dbReference>
<dbReference type="GeneID" id="89922674"/>
<reference evidence="4 5" key="1">
    <citation type="submission" date="2023-08" db="EMBL/GenBank/DDBJ databases">
        <title>Black Yeasts Isolated from many extreme environments.</title>
        <authorList>
            <person name="Coleine C."/>
            <person name="Stajich J.E."/>
            <person name="Selbmann L."/>
        </authorList>
    </citation>
    <scope>NUCLEOTIDE SEQUENCE [LARGE SCALE GENOMIC DNA]</scope>
    <source>
        <strain evidence="4 5">CCFEE 5935</strain>
    </source>
</reference>
<evidence type="ECO:0000256" key="2">
    <source>
        <dbReference type="SAM" id="MobiDB-lite"/>
    </source>
</evidence>
<dbReference type="EMBL" id="JAVRRT010000002">
    <property type="protein sequence ID" value="KAK5174246.1"/>
    <property type="molecule type" value="Genomic_DNA"/>
</dbReference>
<proteinExistence type="predicted"/>
<comment type="caution">
    <text evidence="4">The sequence shown here is derived from an EMBL/GenBank/DDBJ whole genome shotgun (WGS) entry which is preliminary data.</text>
</comment>
<dbReference type="GO" id="GO:0000981">
    <property type="term" value="F:DNA-binding transcription factor activity, RNA polymerase II-specific"/>
    <property type="evidence" value="ECO:0007669"/>
    <property type="project" value="InterPro"/>
</dbReference>
<dbReference type="RefSeq" id="XP_064662915.1">
    <property type="nucleotide sequence ID" value="XM_064798588.1"/>
</dbReference>
<keyword evidence="1" id="KW-0539">Nucleus</keyword>
<dbReference type="SMART" id="SM00066">
    <property type="entry name" value="GAL4"/>
    <property type="match status" value="1"/>
</dbReference>
<dbReference type="GO" id="GO:0008270">
    <property type="term" value="F:zinc ion binding"/>
    <property type="evidence" value="ECO:0007669"/>
    <property type="project" value="InterPro"/>
</dbReference>
<evidence type="ECO:0000256" key="1">
    <source>
        <dbReference type="ARBA" id="ARBA00023242"/>
    </source>
</evidence>
<evidence type="ECO:0000313" key="4">
    <source>
        <dbReference type="EMBL" id="KAK5174246.1"/>
    </source>
</evidence>
<sequence length="523" mass="57943">MTASRACNQCKASKIKCDLSRPRCGRCAKRETKCEFPSSDPKFSFFNENEVARRNSQRARGSKGARTPPRDLSAALVWRQSSPGETDTNLDWKSLYPWLNARTLANLPEPLKRDPECRAVERFFINWVLAGGGASPGHMDFLPVLYHSSPAESTLWHAVRAIAFADLKAAFWNGATSSVRARRSYGAALRGIRASIANGEELANDSTFASLLLIDSFETVYLGRTEPLGDHGQAVGLILQLRGYTQLFSRLGFGLCSIASHRLLSRQLLRQEYPHPVQQELLSHLDADRPDVRIYEDAYRIATLCAEAHTVLESGDGTTDEEIKERLEHARALRHSLQSMVKHAETLEMASSHLWRPRSSEPSSPARKQADLYPVGHPFAHFSSMNILVYPDTWIAFGWNFHAAAQVLLREALISVIRFIATHGNGGDADSGGDDRIRWEETAINALCSSIIRSLPPLLGFMDTSLSHGGPTQASTQQGQVVGQCLILFALDVLVKAEHAEQQHKAVAKEVLAWVYKNHALAV</sequence>
<dbReference type="Pfam" id="PF00172">
    <property type="entry name" value="Zn_clus"/>
    <property type="match status" value="1"/>
</dbReference>
<feature type="domain" description="Zn(2)-C6 fungal-type" evidence="3">
    <location>
        <begin position="6"/>
        <end position="36"/>
    </location>
</feature>
<keyword evidence="5" id="KW-1185">Reference proteome</keyword>
<name>A0AAV9PMY4_9PEZI</name>
<dbReference type="SUPFAM" id="SSF57701">
    <property type="entry name" value="Zn2/Cys6 DNA-binding domain"/>
    <property type="match status" value="1"/>
</dbReference>
<evidence type="ECO:0000259" key="3">
    <source>
        <dbReference type="PROSITE" id="PS50048"/>
    </source>
</evidence>
<evidence type="ECO:0000313" key="5">
    <source>
        <dbReference type="Proteomes" id="UP001337655"/>
    </source>
</evidence>